<evidence type="ECO:0000313" key="2">
    <source>
        <dbReference type="Proteomes" id="UP000028582"/>
    </source>
</evidence>
<protein>
    <submittedName>
        <fullName evidence="1">Uncharacterized protein</fullName>
    </submittedName>
</protein>
<dbReference type="Proteomes" id="UP000028582">
    <property type="component" value="Unassembled WGS sequence"/>
</dbReference>
<dbReference type="AlphaFoldDB" id="A0A080ZTU0"/>
<gene>
    <name evidence="1" type="ORF">F444_13439</name>
</gene>
<proteinExistence type="predicted"/>
<organism evidence="1 2">
    <name type="scientific">Phytophthora nicotianae P1976</name>
    <dbReference type="NCBI Taxonomy" id="1317066"/>
    <lineage>
        <taxon>Eukaryota</taxon>
        <taxon>Sar</taxon>
        <taxon>Stramenopiles</taxon>
        <taxon>Oomycota</taxon>
        <taxon>Peronosporomycetes</taxon>
        <taxon>Peronosporales</taxon>
        <taxon>Peronosporaceae</taxon>
        <taxon>Phytophthora</taxon>
    </lineage>
</organism>
<reference evidence="1 2" key="1">
    <citation type="submission" date="2013-11" db="EMBL/GenBank/DDBJ databases">
        <title>The Genome Sequence of Phytophthora parasitica P1976.</title>
        <authorList>
            <consortium name="The Broad Institute Genomics Platform"/>
            <person name="Russ C."/>
            <person name="Tyler B."/>
            <person name="Panabieres F."/>
            <person name="Shan W."/>
            <person name="Tripathy S."/>
            <person name="Grunwald N."/>
            <person name="Machado M."/>
            <person name="Johnson C.S."/>
            <person name="Walker B."/>
            <person name="Young S."/>
            <person name="Zeng Q."/>
            <person name="Gargeya S."/>
            <person name="Fitzgerald M."/>
            <person name="Haas B."/>
            <person name="Abouelleil A."/>
            <person name="Allen A.W."/>
            <person name="Alvarado L."/>
            <person name="Arachchi H.M."/>
            <person name="Berlin A.M."/>
            <person name="Chapman S.B."/>
            <person name="Gainer-Dewar J."/>
            <person name="Goldberg J."/>
            <person name="Griggs A."/>
            <person name="Gujja S."/>
            <person name="Hansen M."/>
            <person name="Howarth C."/>
            <person name="Imamovic A."/>
            <person name="Ireland A."/>
            <person name="Larimer J."/>
            <person name="McCowan C."/>
            <person name="Murphy C."/>
            <person name="Pearson M."/>
            <person name="Poon T.W."/>
            <person name="Priest M."/>
            <person name="Roberts A."/>
            <person name="Saif S."/>
            <person name="Shea T."/>
            <person name="Sisk P."/>
            <person name="Sykes S."/>
            <person name="Wortman J."/>
            <person name="Nusbaum C."/>
            <person name="Birren B."/>
        </authorList>
    </citation>
    <scope>NUCLEOTIDE SEQUENCE [LARGE SCALE GENOMIC DNA]</scope>
    <source>
        <strain evidence="1 2">P1976</strain>
    </source>
</reference>
<accession>A0A080ZTU0</accession>
<name>A0A080ZTU0_PHYNI</name>
<dbReference type="OrthoDB" id="122810at2759"/>
<comment type="caution">
    <text evidence="1">The sequence shown here is derived from an EMBL/GenBank/DDBJ whole genome shotgun (WGS) entry which is preliminary data.</text>
</comment>
<evidence type="ECO:0000313" key="1">
    <source>
        <dbReference type="EMBL" id="ETO70051.1"/>
    </source>
</evidence>
<dbReference type="EMBL" id="ANJA01002422">
    <property type="protein sequence ID" value="ETO70051.1"/>
    <property type="molecule type" value="Genomic_DNA"/>
</dbReference>
<sequence length="126" mass="14381">MPHDNLVDQDSDAEMNNAQPVFKYIKPPRLTALGQPALVKFMNNHRYSTEPRILKHLAHYEFRTTLEGVTGARLQDEIKCRAGSLMNDHVPDVAKLLDDNLKIDMKVVGIGARIAKYFMDFDRIVD</sequence>